<evidence type="ECO:0000313" key="3">
    <source>
        <dbReference type="Proteomes" id="UP000290365"/>
    </source>
</evidence>
<organism evidence="2 3">
    <name type="scientific">Ktedonosporobacter rubrisoli</name>
    <dbReference type="NCBI Taxonomy" id="2509675"/>
    <lineage>
        <taxon>Bacteria</taxon>
        <taxon>Bacillati</taxon>
        <taxon>Chloroflexota</taxon>
        <taxon>Ktedonobacteria</taxon>
        <taxon>Ktedonobacterales</taxon>
        <taxon>Ktedonosporobacteraceae</taxon>
        <taxon>Ktedonosporobacter</taxon>
    </lineage>
</organism>
<dbReference type="NCBIfam" id="TIGR01764">
    <property type="entry name" value="excise"/>
    <property type="match status" value="1"/>
</dbReference>
<dbReference type="InterPro" id="IPR010093">
    <property type="entry name" value="SinI_DNA-bd"/>
</dbReference>
<name>A0A4P6K645_KTERU</name>
<evidence type="ECO:0000259" key="1">
    <source>
        <dbReference type="Pfam" id="PF12728"/>
    </source>
</evidence>
<dbReference type="InterPro" id="IPR041657">
    <property type="entry name" value="HTH_17"/>
</dbReference>
<dbReference type="Pfam" id="PF12728">
    <property type="entry name" value="HTH_17"/>
    <property type="match status" value="1"/>
</dbReference>
<evidence type="ECO:0000313" key="2">
    <source>
        <dbReference type="EMBL" id="QBD83779.1"/>
    </source>
</evidence>
<dbReference type="AlphaFoldDB" id="A0A4P6K645"/>
<accession>A0A4P6K645</accession>
<reference evidence="2 3" key="1">
    <citation type="submission" date="2019-01" db="EMBL/GenBank/DDBJ databases">
        <title>Ktedonosporobacter rubrisoli SCAWS-G2.</title>
        <authorList>
            <person name="Huang Y."/>
            <person name="Yan B."/>
        </authorList>
    </citation>
    <scope>NUCLEOTIDE SEQUENCE [LARGE SCALE GENOMIC DNA]</scope>
    <source>
        <strain evidence="2 3">SCAWS-G2</strain>
    </source>
</reference>
<protein>
    <submittedName>
        <fullName evidence="2">DNA-binding protein</fullName>
    </submittedName>
</protein>
<dbReference type="EMBL" id="CP035758">
    <property type="protein sequence ID" value="QBD83779.1"/>
    <property type="molecule type" value="Genomic_DNA"/>
</dbReference>
<dbReference type="Proteomes" id="UP000290365">
    <property type="component" value="Chromosome"/>
</dbReference>
<keyword evidence="2" id="KW-0238">DNA-binding</keyword>
<proteinExistence type="predicted"/>
<dbReference type="OrthoDB" id="515428at2"/>
<feature type="domain" description="Helix-turn-helix" evidence="1">
    <location>
        <begin position="6"/>
        <end position="54"/>
    </location>
</feature>
<dbReference type="InterPro" id="IPR009061">
    <property type="entry name" value="DNA-bd_dom_put_sf"/>
</dbReference>
<sequence>MFDEILEAKEVAAMFKVSVRSITRLAEKGELVGFKVGDLWRFQRSDVESYIEAQKRKQQRETQ</sequence>
<dbReference type="KEGG" id="kbs:EPA93_44160"/>
<keyword evidence="3" id="KW-1185">Reference proteome</keyword>
<dbReference type="GO" id="GO:0003677">
    <property type="term" value="F:DNA binding"/>
    <property type="evidence" value="ECO:0007669"/>
    <property type="project" value="UniProtKB-KW"/>
</dbReference>
<gene>
    <name evidence="2" type="ORF">EPA93_44160</name>
</gene>
<dbReference type="SUPFAM" id="SSF46955">
    <property type="entry name" value="Putative DNA-binding domain"/>
    <property type="match status" value="1"/>
</dbReference>